<dbReference type="PANTHER" id="PTHR43827:SF3">
    <property type="entry name" value="NADP-DEPENDENT OXIDOREDUCTASE DOMAIN-CONTAINING PROTEIN"/>
    <property type="match status" value="1"/>
</dbReference>
<dbReference type="RefSeq" id="WP_379594454.1">
    <property type="nucleotide sequence ID" value="NZ_JBHTKK010000040.1"/>
</dbReference>
<evidence type="ECO:0000259" key="4">
    <source>
        <dbReference type="Pfam" id="PF00248"/>
    </source>
</evidence>
<dbReference type="Pfam" id="PF00248">
    <property type="entry name" value="Aldo_ket_red"/>
    <property type="match status" value="1"/>
</dbReference>
<comment type="caution">
    <text evidence="5">The sequence shown here is derived from an EMBL/GenBank/DDBJ whole genome shotgun (WGS) entry which is preliminary data.</text>
</comment>
<dbReference type="Proteomes" id="UP001597041">
    <property type="component" value="Unassembled WGS sequence"/>
</dbReference>
<dbReference type="InterPro" id="IPR036812">
    <property type="entry name" value="NAD(P)_OxRdtase_dom_sf"/>
</dbReference>
<comment type="similarity">
    <text evidence="1">Belongs to the aldo/keto reductase family.</text>
</comment>
<dbReference type="EMBL" id="JBHTKK010000040">
    <property type="protein sequence ID" value="MFD1068189.1"/>
    <property type="molecule type" value="Genomic_DNA"/>
</dbReference>
<dbReference type="InterPro" id="IPR020471">
    <property type="entry name" value="AKR"/>
</dbReference>
<evidence type="ECO:0000256" key="3">
    <source>
        <dbReference type="ARBA" id="ARBA00023002"/>
    </source>
</evidence>
<keyword evidence="6" id="KW-1185">Reference proteome</keyword>
<reference evidence="6" key="1">
    <citation type="journal article" date="2019" name="Int. J. Syst. Evol. Microbiol.">
        <title>The Global Catalogue of Microorganisms (GCM) 10K type strain sequencing project: providing services to taxonomists for standard genome sequencing and annotation.</title>
        <authorList>
            <consortium name="The Broad Institute Genomics Platform"/>
            <consortium name="The Broad Institute Genome Sequencing Center for Infectious Disease"/>
            <person name="Wu L."/>
            <person name="Ma J."/>
        </authorList>
    </citation>
    <scope>NUCLEOTIDE SEQUENCE [LARGE SCALE GENOMIC DNA]</scope>
    <source>
        <strain evidence="6">CCUG 56608</strain>
    </source>
</reference>
<dbReference type="CDD" id="cd19071">
    <property type="entry name" value="AKR_AKR1-5-like"/>
    <property type="match status" value="1"/>
</dbReference>
<dbReference type="PROSITE" id="PS00798">
    <property type="entry name" value="ALDOKETO_REDUCTASE_1"/>
    <property type="match status" value="1"/>
</dbReference>
<dbReference type="SUPFAM" id="SSF51430">
    <property type="entry name" value="NAD(P)-linked oxidoreductase"/>
    <property type="match status" value="1"/>
</dbReference>
<accession>A0ABW3NMH0</accession>
<keyword evidence="2" id="KW-0521">NADP</keyword>
<dbReference type="PANTHER" id="PTHR43827">
    <property type="entry name" value="2,5-DIKETO-D-GLUCONIC ACID REDUCTASE"/>
    <property type="match status" value="1"/>
</dbReference>
<dbReference type="InterPro" id="IPR023210">
    <property type="entry name" value="NADP_OxRdtase_dom"/>
</dbReference>
<sequence length="289" mass="32943">MLNETYTLSNGVKIPKLGFGTWKISDKEIVEVVKEAMKIGYRHIDTAQDYGNERGVGEAIRTCNIARKDIFVTTKLEAHYKTYEEAKTAIEESLNKMKLDYIDMIIIHSPQPWNSFHKGDRLFEGNLEAWRALEDAYSEGKFRAIGLSNFEQEDIQNILDHGTVKPVVNQILAHVSNTPFELIDYCQTNNILVQAFSPIGHGEIFKNDEIKIMAEKYNVSIPQLAIRYCLQLGLLPLPKSEKTDHIRNNAEVDFEISNEDMKMLKNTKQIEDYGEFSSAPVYGSSSNNK</sequence>
<dbReference type="InterPro" id="IPR018170">
    <property type="entry name" value="Aldo/ket_reductase_CS"/>
</dbReference>
<evidence type="ECO:0000256" key="2">
    <source>
        <dbReference type="ARBA" id="ARBA00022857"/>
    </source>
</evidence>
<gene>
    <name evidence="5" type="ORF">ACFQ19_19530</name>
</gene>
<dbReference type="PROSITE" id="PS00062">
    <property type="entry name" value="ALDOKETO_REDUCTASE_2"/>
    <property type="match status" value="1"/>
</dbReference>
<dbReference type="PIRSF" id="PIRSF000097">
    <property type="entry name" value="AKR"/>
    <property type="match status" value="1"/>
</dbReference>
<dbReference type="Gene3D" id="3.20.20.100">
    <property type="entry name" value="NADP-dependent oxidoreductase domain"/>
    <property type="match status" value="1"/>
</dbReference>
<organism evidence="5 6">
    <name type="scientific">Oceanobacillus locisalsi</name>
    <dbReference type="NCBI Taxonomy" id="546107"/>
    <lineage>
        <taxon>Bacteria</taxon>
        <taxon>Bacillati</taxon>
        <taxon>Bacillota</taxon>
        <taxon>Bacilli</taxon>
        <taxon>Bacillales</taxon>
        <taxon>Bacillaceae</taxon>
        <taxon>Oceanobacillus</taxon>
    </lineage>
</organism>
<dbReference type="PRINTS" id="PR00069">
    <property type="entry name" value="ALDKETRDTASE"/>
</dbReference>
<name>A0ABW3NMH0_9BACI</name>
<evidence type="ECO:0000256" key="1">
    <source>
        <dbReference type="ARBA" id="ARBA00007905"/>
    </source>
</evidence>
<evidence type="ECO:0000313" key="5">
    <source>
        <dbReference type="EMBL" id="MFD1068189.1"/>
    </source>
</evidence>
<proteinExistence type="inferred from homology"/>
<feature type="domain" description="NADP-dependent oxidoreductase" evidence="4">
    <location>
        <begin position="16"/>
        <end position="266"/>
    </location>
</feature>
<keyword evidence="3" id="KW-0560">Oxidoreductase</keyword>
<evidence type="ECO:0000313" key="6">
    <source>
        <dbReference type="Proteomes" id="UP001597041"/>
    </source>
</evidence>
<protein>
    <submittedName>
        <fullName evidence="5">Aldo/keto reductase</fullName>
    </submittedName>
</protein>